<protein>
    <submittedName>
        <fullName evidence="2">Uncharacterized protein</fullName>
    </submittedName>
</protein>
<feature type="compositionally biased region" description="Polar residues" evidence="1">
    <location>
        <begin position="125"/>
        <end position="160"/>
    </location>
</feature>
<feature type="compositionally biased region" description="Polar residues" evidence="1">
    <location>
        <begin position="93"/>
        <end position="108"/>
    </location>
</feature>
<dbReference type="AlphaFoldDB" id="A0A9P5XPR2"/>
<dbReference type="OrthoDB" id="79830at2759"/>
<accession>A0A9P5XPR2</accession>
<feature type="region of interest" description="Disordered" evidence="1">
    <location>
        <begin position="1"/>
        <end position="26"/>
    </location>
</feature>
<proteinExistence type="predicted"/>
<dbReference type="Proteomes" id="UP000807342">
    <property type="component" value="Unassembled WGS sequence"/>
</dbReference>
<reference evidence="2" key="1">
    <citation type="submission" date="2020-11" db="EMBL/GenBank/DDBJ databases">
        <authorList>
            <consortium name="DOE Joint Genome Institute"/>
            <person name="Ahrendt S."/>
            <person name="Riley R."/>
            <person name="Andreopoulos W."/>
            <person name="Labutti K."/>
            <person name="Pangilinan J."/>
            <person name="Ruiz-Duenas F.J."/>
            <person name="Barrasa J.M."/>
            <person name="Sanchez-Garcia M."/>
            <person name="Camarero S."/>
            <person name="Miyauchi S."/>
            <person name="Serrano A."/>
            <person name="Linde D."/>
            <person name="Babiker R."/>
            <person name="Drula E."/>
            <person name="Ayuso-Fernandez I."/>
            <person name="Pacheco R."/>
            <person name="Padilla G."/>
            <person name="Ferreira P."/>
            <person name="Barriuso J."/>
            <person name="Kellner H."/>
            <person name="Castanera R."/>
            <person name="Alfaro M."/>
            <person name="Ramirez L."/>
            <person name="Pisabarro A.G."/>
            <person name="Kuo A."/>
            <person name="Tritt A."/>
            <person name="Lipzen A."/>
            <person name="He G."/>
            <person name="Yan M."/>
            <person name="Ng V."/>
            <person name="Cullen D."/>
            <person name="Martin F."/>
            <person name="Rosso M.-N."/>
            <person name="Henrissat B."/>
            <person name="Hibbett D."/>
            <person name="Martinez A.T."/>
            <person name="Grigoriev I.V."/>
        </authorList>
    </citation>
    <scope>NUCLEOTIDE SEQUENCE</scope>
    <source>
        <strain evidence="2">MF-IS2</strain>
    </source>
</reference>
<feature type="compositionally biased region" description="Polar residues" evidence="1">
    <location>
        <begin position="1"/>
        <end position="15"/>
    </location>
</feature>
<feature type="non-terminal residue" evidence="2">
    <location>
        <position position="195"/>
    </location>
</feature>
<keyword evidence="3" id="KW-1185">Reference proteome</keyword>
<sequence length="195" mass="20944">MSAVRRNSSRSTRSALSLPYARSAKKSSWTLSGFFSYLNPLRSRGSADEESMDSNEGDMDVGMERVELVGKSSSSPAQTLSRRGHQASILNLSVVPNSNPSPQLTGSISADRHDLQVPPPPPPSNNFQNLPQRQTASSAPQSGSGIPSTEFTFKVSSSPAKNLDTVSSFLSRHANQPISSEDINQMVALIQQSKP</sequence>
<organism evidence="2 3">
    <name type="scientific">Macrolepiota fuliginosa MF-IS2</name>
    <dbReference type="NCBI Taxonomy" id="1400762"/>
    <lineage>
        <taxon>Eukaryota</taxon>
        <taxon>Fungi</taxon>
        <taxon>Dikarya</taxon>
        <taxon>Basidiomycota</taxon>
        <taxon>Agaricomycotina</taxon>
        <taxon>Agaricomycetes</taxon>
        <taxon>Agaricomycetidae</taxon>
        <taxon>Agaricales</taxon>
        <taxon>Agaricineae</taxon>
        <taxon>Agaricaceae</taxon>
        <taxon>Macrolepiota</taxon>
    </lineage>
</organism>
<evidence type="ECO:0000313" key="2">
    <source>
        <dbReference type="EMBL" id="KAF9453581.1"/>
    </source>
</evidence>
<evidence type="ECO:0000256" key="1">
    <source>
        <dbReference type="SAM" id="MobiDB-lite"/>
    </source>
</evidence>
<feature type="region of interest" description="Disordered" evidence="1">
    <location>
        <begin position="93"/>
        <end position="160"/>
    </location>
</feature>
<name>A0A9P5XPR2_9AGAR</name>
<dbReference type="EMBL" id="MU151060">
    <property type="protein sequence ID" value="KAF9453581.1"/>
    <property type="molecule type" value="Genomic_DNA"/>
</dbReference>
<evidence type="ECO:0000313" key="3">
    <source>
        <dbReference type="Proteomes" id="UP000807342"/>
    </source>
</evidence>
<comment type="caution">
    <text evidence="2">The sequence shown here is derived from an EMBL/GenBank/DDBJ whole genome shotgun (WGS) entry which is preliminary data.</text>
</comment>
<gene>
    <name evidence="2" type="ORF">P691DRAFT_694585</name>
</gene>